<dbReference type="EMBL" id="ASPP01015064">
    <property type="protein sequence ID" value="ETO18355.1"/>
    <property type="molecule type" value="Genomic_DNA"/>
</dbReference>
<reference evidence="4 5" key="1">
    <citation type="journal article" date="2013" name="Curr. Biol.">
        <title>The Genome of the Foraminiferan Reticulomyxa filosa.</title>
        <authorList>
            <person name="Glockner G."/>
            <person name="Hulsmann N."/>
            <person name="Schleicher M."/>
            <person name="Noegel A.A."/>
            <person name="Eichinger L."/>
            <person name="Gallinger C."/>
            <person name="Pawlowski J."/>
            <person name="Sierra R."/>
            <person name="Euteneuer U."/>
            <person name="Pillet L."/>
            <person name="Moustafa A."/>
            <person name="Platzer M."/>
            <person name="Groth M."/>
            <person name="Szafranski K."/>
            <person name="Schliwa M."/>
        </authorList>
    </citation>
    <scope>NUCLEOTIDE SEQUENCE [LARGE SCALE GENOMIC DNA]</scope>
</reference>
<feature type="region of interest" description="Disordered" evidence="2">
    <location>
        <begin position="519"/>
        <end position="576"/>
    </location>
</feature>
<feature type="region of interest" description="Disordered" evidence="2">
    <location>
        <begin position="311"/>
        <end position="331"/>
    </location>
</feature>
<keyword evidence="1" id="KW-0175">Coiled coil</keyword>
<feature type="compositionally biased region" description="Acidic residues" evidence="2">
    <location>
        <begin position="530"/>
        <end position="552"/>
    </location>
</feature>
<gene>
    <name evidence="4" type="ORF">RFI_18922</name>
</gene>
<feature type="compositionally biased region" description="Basic and acidic residues" evidence="2">
    <location>
        <begin position="401"/>
        <end position="416"/>
    </location>
</feature>
<organism evidence="4 5">
    <name type="scientific">Reticulomyxa filosa</name>
    <dbReference type="NCBI Taxonomy" id="46433"/>
    <lineage>
        <taxon>Eukaryota</taxon>
        <taxon>Sar</taxon>
        <taxon>Rhizaria</taxon>
        <taxon>Retaria</taxon>
        <taxon>Foraminifera</taxon>
        <taxon>Monothalamids</taxon>
        <taxon>Reticulomyxidae</taxon>
        <taxon>Reticulomyxa</taxon>
    </lineage>
</organism>
<protein>
    <submittedName>
        <fullName evidence="4">Uncharacterized protein</fullName>
    </submittedName>
</protein>
<name>X6MZ67_RETFI</name>
<evidence type="ECO:0000256" key="3">
    <source>
        <dbReference type="SAM" id="Phobius"/>
    </source>
</evidence>
<keyword evidence="5" id="KW-1185">Reference proteome</keyword>
<accession>X6MZ67</accession>
<sequence>MYTYVCICVIKISEVIEVSDEWTKGMLDILKEWNDSPLETVMTAPVGCLEPFLKRVFGIWFCTEIERESGKREFVATLSQLEQDLEACKGIPSQAEARQTEIEALKKQFAALEQQAMHKFTHLFQVPFNLLLFVKCFVHIFATDSNVEEKQNMEEPVDKDSADEAAQLKYYLSLITPECGQELVKFFEGICYYNLERNNHHEIRVAQTNFEQTILLAEVLSWEVHLGDWYLELAQICKTLENKGKLKTCLTKASEYGKKYKQMDVVREAMLLEAEMHDKQGQWNLRDSVLAKVPSEMHAQRAYNLRQQRHAFSQQVKQHERKQGGKRCNSKSVVLKIDSDDDDMDIMTTLAIEEGQAIQCHQVPSNRETNKAIQKKAKSRFEESDNDSDSDNNNNNNNNNNDKDKEKEKGIKKENNGNEIEIVSPMSWNGSPVQIGVKRKSASSLQKELDPPHKYLKRNDGTREAFSGVDFCEMNKAETINLEAESKEMEMEDESHLTLPMLEDVDVEQLKASDIATIIGNGTEDRNENENENEVDNEEEEEEEEEDDEEEKDVIQTQDKRSVHVRGQNVKHDGHEDELQELDMRIALFESKVRKWQSVGDCVQVALYKLYLGSEVRDKAIFLETLGDDESLRSSRADLHKCIDTLKSIPPLIQHLGNAVDKMKVFHILCGANDGVATSYMKLDDYDRAKTFEQETLNTINNWKEIKSGEEVRMKAYKNHWSYWANHNMAVIHVELSKREIADLNKSRELLKKAVQHFEKALEALHQLLLLQPSKHELSKGDQKRIMGMGEWDEDEPEDDEVQRQEITVLIELAKIHEEMNEWQVALDYLTVADAKCEEYQLQESQFKTNYERAMLEYSRRNYENALKQLQRCQSLWKKNNQLKGSELTAAEILQLFYPFILLKSKSQEIFHMTLKLDLFVCLFVCFFESYYNVLKWIGNVKDKMGNFQQSKKCFGELVRWVQSHCVRYRQFVQESNQLLKAAHAKCKKWIELTQLRREISSKGRCFFFFFLHTYIHACGTGSVLFIFCTKIGACICGVYIYGLLRQYFELICGYETLELYSSIINLSEAIKALFEQFDSGMIQLKIIRAFV</sequence>
<feature type="coiled-coil region" evidence="1">
    <location>
        <begin position="734"/>
        <end position="761"/>
    </location>
</feature>
<comment type="caution">
    <text evidence="4">The sequence shown here is derived from an EMBL/GenBank/DDBJ whole genome shotgun (WGS) entry which is preliminary data.</text>
</comment>
<evidence type="ECO:0000256" key="2">
    <source>
        <dbReference type="SAM" id="MobiDB-lite"/>
    </source>
</evidence>
<feature type="region of interest" description="Disordered" evidence="2">
    <location>
        <begin position="359"/>
        <end position="427"/>
    </location>
</feature>
<dbReference type="SUPFAM" id="SSF48452">
    <property type="entry name" value="TPR-like"/>
    <property type="match status" value="1"/>
</dbReference>
<dbReference type="Proteomes" id="UP000023152">
    <property type="component" value="Unassembled WGS sequence"/>
</dbReference>
<dbReference type="Gene3D" id="1.25.40.10">
    <property type="entry name" value="Tetratricopeptide repeat domain"/>
    <property type="match status" value="1"/>
</dbReference>
<keyword evidence="3" id="KW-0472">Membrane</keyword>
<dbReference type="AlphaFoldDB" id="X6MZ67"/>
<evidence type="ECO:0000313" key="5">
    <source>
        <dbReference type="Proteomes" id="UP000023152"/>
    </source>
</evidence>
<keyword evidence="3" id="KW-0812">Transmembrane</keyword>
<keyword evidence="3" id="KW-1133">Transmembrane helix</keyword>
<dbReference type="InterPro" id="IPR011990">
    <property type="entry name" value="TPR-like_helical_dom_sf"/>
</dbReference>
<proteinExistence type="predicted"/>
<feature type="compositionally biased region" description="Low complexity" evidence="2">
    <location>
        <begin position="391"/>
        <end position="400"/>
    </location>
</feature>
<evidence type="ECO:0000256" key="1">
    <source>
        <dbReference type="SAM" id="Coils"/>
    </source>
</evidence>
<evidence type="ECO:0000313" key="4">
    <source>
        <dbReference type="EMBL" id="ETO18355.1"/>
    </source>
</evidence>
<feature type="transmembrane region" description="Helical" evidence="3">
    <location>
        <begin position="1006"/>
        <end position="1028"/>
    </location>
</feature>
<feature type="non-terminal residue" evidence="4">
    <location>
        <position position="1092"/>
    </location>
</feature>